<evidence type="ECO:0000313" key="2">
    <source>
        <dbReference type="Proteomes" id="UP000198211"/>
    </source>
</evidence>
<organism evidence="1 2">
    <name type="scientific">Phytophthora megakarya</name>
    <dbReference type="NCBI Taxonomy" id="4795"/>
    <lineage>
        <taxon>Eukaryota</taxon>
        <taxon>Sar</taxon>
        <taxon>Stramenopiles</taxon>
        <taxon>Oomycota</taxon>
        <taxon>Peronosporomycetes</taxon>
        <taxon>Peronosporales</taxon>
        <taxon>Peronosporaceae</taxon>
        <taxon>Phytophthora</taxon>
    </lineage>
</organism>
<reference evidence="2" key="1">
    <citation type="submission" date="2017-03" db="EMBL/GenBank/DDBJ databases">
        <title>Phytopthora megakarya and P. palmivora, two closely related causual agents of cacao black pod achieved similar genome size and gene model numbers by different mechanisms.</title>
        <authorList>
            <person name="Ali S."/>
            <person name="Shao J."/>
            <person name="Larry D.J."/>
            <person name="Kronmiller B."/>
            <person name="Shen D."/>
            <person name="Strem M.D."/>
            <person name="Melnick R.L."/>
            <person name="Guiltinan M.J."/>
            <person name="Tyler B.M."/>
            <person name="Meinhardt L.W."/>
            <person name="Bailey B.A."/>
        </authorList>
    </citation>
    <scope>NUCLEOTIDE SEQUENCE [LARGE SCALE GENOMIC DNA]</scope>
    <source>
        <strain evidence="2">zdho120</strain>
    </source>
</reference>
<dbReference type="OrthoDB" id="202203at2759"/>
<accession>A0A225VX10</accession>
<sequence length="89" mass="9761">MKNATNYTRNWTFNSCVVGFIHADIFAKTWIGINDGNGGHNLTVGPNGGVTQIPMLGRIVMGNWVTRTIKSKDYFAGRICASIGLQFPK</sequence>
<dbReference type="AlphaFoldDB" id="A0A225VX10"/>
<dbReference type="STRING" id="4795.A0A225VX10"/>
<proteinExistence type="predicted"/>
<gene>
    <name evidence="1" type="ORF">PHMEG_00017864</name>
</gene>
<evidence type="ECO:0000313" key="1">
    <source>
        <dbReference type="EMBL" id="OWZ09438.1"/>
    </source>
</evidence>
<dbReference type="EMBL" id="NBNE01002792">
    <property type="protein sequence ID" value="OWZ09438.1"/>
    <property type="molecule type" value="Genomic_DNA"/>
</dbReference>
<comment type="caution">
    <text evidence="1">The sequence shown here is derived from an EMBL/GenBank/DDBJ whole genome shotgun (WGS) entry which is preliminary data.</text>
</comment>
<dbReference type="Proteomes" id="UP000198211">
    <property type="component" value="Unassembled WGS sequence"/>
</dbReference>
<protein>
    <submittedName>
        <fullName evidence="1">Apoptosis-inducing factor</fullName>
    </submittedName>
</protein>
<name>A0A225VX10_9STRA</name>
<keyword evidence="2" id="KW-1185">Reference proteome</keyword>